<proteinExistence type="predicted"/>
<feature type="domain" description="Cache" evidence="8">
    <location>
        <begin position="10"/>
        <end position="126"/>
    </location>
</feature>
<dbReference type="SUPFAM" id="SSF103190">
    <property type="entry name" value="Sensory domain-like"/>
    <property type="match status" value="1"/>
</dbReference>
<dbReference type="Pfam" id="PF02743">
    <property type="entry name" value="dCache_1"/>
    <property type="match status" value="1"/>
</dbReference>
<dbReference type="GO" id="GO:0005886">
    <property type="term" value="C:plasma membrane"/>
    <property type="evidence" value="ECO:0007669"/>
    <property type="project" value="UniProtKB-SubCell"/>
</dbReference>
<evidence type="ECO:0000256" key="1">
    <source>
        <dbReference type="ARBA" id="ARBA00004651"/>
    </source>
</evidence>
<organism evidence="9 10">
    <name type="scientific">Candidatus Gottesmanbacteria bacterium RIFCSPLOWO2_01_FULL_46_9</name>
    <dbReference type="NCBI Taxonomy" id="1798394"/>
    <lineage>
        <taxon>Bacteria</taxon>
        <taxon>Candidatus Gottesmaniibacteriota</taxon>
    </lineage>
</organism>
<comment type="subcellular location">
    <subcellularLocation>
        <location evidence="1">Cell membrane</location>
        <topology evidence="1">Multi-pass membrane protein</topology>
    </subcellularLocation>
</comment>
<feature type="region of interest" description="Disordered" evidence="6">
    <location>
        <begin position="194"/>
        <end position="214"/>
    </location>
</feature>
<evidence type="ECO:0000256" key="2">
    <source>
        <dbReference type="ARBA" id="ARBA00022475"/>
    </source>
</evidence>
<dbReference type="InterPro" id="IPR033479">
    <property type="entry name" value="dCache_1"/>
</dbReference>
<dbReference type="InterPro" id="IPR029151">
    <property type="entry name" value="Sensor-like_sf"/>
</dbReference>
<evidence type="ECO:0000256" key="4">
    <source>
        <dbReference type="ARBA" id="ARBA00022989"/>
    </source>
</evidence>
<dbReference type="CDD" id="cd12912">
    <property type="entry name" value="PDC2_MCP_like"/>
    <property type="match status" value="1"/>
</dbReference>
<evidence type="ECO:0000313" key="10">
    <source>
        <dbReference type="Proteomes" id="UP000176450"/>
    </source>
</evidence>
<dbReference type="Proteomes" id="UP000176450">
    <property type="component" value="Unassembled WGS sequence"/>
</dbReference>
<dbReference type="Gene3D" id="3.30.450.20">
    <property type="entry name" value="PAS domain"/>
    <property type="match status" value="1"/>
</dbReference>
<keyword evidence="4 7" id="KW-1133">Transmembrane helix</keyword>
<evidence type="ECO:0000259" key="8">
    <source>
        <dbReference type="Pfam" id="PF02743"/>
    </source>
</evidence>
<keyword evidence="3 7" id="KW-0812">Transmembrane</keyword>
<reference evidence="9 10" key="1">
    <citation type="journal article" date="2016" name="Nat. Commun.">
        <title>Thousands of microbial genomes shed light on interconnected biogeochemical processes in an aquifer system.</title>
        <authorList>
            <person name="Anantharaman K."/>
            <person name="Brown C.T."/>
            <person name="Hug L.A."/>
            <person name="Sharon I."/>
            <person name="Castelle C.J."/>
            <person name="Probst A.J."/>
            <person name="Thomas B.C."/>
            <person name="Singh A."/>
            <person name="Wilkins M.J."/>
            <person name="Karaoz U."/>
            <person name="Brodie E.L."/>
            <person name="Williams K.H."/>
            <person name="Hubbard S.S."/>
            <person name="Banfield J.F."/>
        </authorList>
    </citation>
    <scope>NUCLEOTIDE SEQUENCE [LARGE SCALE GENOMIC DNA]</scope>
</reference>
<evidence type="ECO:0000256" key="7">
    <source>
        <dbReference type="SAM" id="Phobius"/>
    </source>
</evidence>
<evidence type="ECO:0000313" key="9">
    <source>
        <dbReference type="EMBL" id="OGG31599.1"/>
    </source>
</evidence>
<protein>
    <recommendedName>
        <fullName evidence="8">Cache domain-containing protein</fullName>
    </recommendedName>
</protein>
<name>A0A1F6B3U1_9BACT</name>
<evidence type="ECO:0000256" key="5">
    <source>
        <dbReference type="ARBA" id="ARBA00023136"/>
    </source>
</evidence>
<gene>
    <name evidence="9" type="ORF">A3A63_03645</name>
</gene>
<accession>A0A1F6B3U1</accession>
<sequence length="214" mass="22979">MISDQYESQSDTARRKSILVSVPVLDKNGDVAGIIIGSVDLETLGNKLQQIASGMTKEYFVLIDRTGKRVIHQDYSLIGTQTDENDLIRRALDGATGIGEGYSSEGSRTLTAYEPIDDATQWAIAVKAPIAEILRATNAAGITTTSVIVISLALVGVFLLSHRARSIVPEVGVFREPASQESRVSAVLERKALGKRHKVSPTSSGLRGARQDTS</sequence>
<feature type="transmembrane region" description="Helical" evidence="7">
    <location>
        <begin position="139"/>
        <end position="160"/>
    </location>
</feature>
<keyword evidence="5 7" id="KW-0472">Membrane</keyword>
<dbReference type="AlphaFoldDB" id="A0A1F6B3U1"/>
<evidence type="ECO:0000256" key="6">
    <source>
        <dbReference type="SAM" id="MobiDB-lite"/>
    </source>
</evidence>
<dbReference type="EMBL" id="MFJX01000002">
    <property type="protein sequence ID" value="OGG31599.1"/>
    <property type="molecule type" value="Genomic_DNA"/>
</dbReference>
<comment type="caution">
    <text evidence="9">The sequence shown here is derived from an EMBL/GenBank/DDBJ whole genome shotgun (WGS) entry which is preliminary data.</text>
</comment>
<keyword evidence="2" id="KW-1003">Cell membrane</keyword>
<evidence type="ECO:0000256" key="3">
    <source>
        <dbReference type="ARBA" id="ARBA00022692"/>
    </source>
</evidence>